<dbReference type="EMBL" id="CP053069">
    <property type="protein sequence ID" value="QJR10157.1"/>
    <property type="molecule type" value="Genomic_DNA"/>
</dbReference>
<dbReference type="PANTHER" id="PTHR43081:SF1">
    <property type="entry name" value="ADENYLATE CYCLASE, TERMINAL-DIFFERENTIATION SPECIFIC"/>
    <property type="match status" value="1"/>
</dbReference>
<dbReference type="Pfam" id="PF05226">
    <property type="entry name" value="CHASE2"/>
    <property type="match status" value="1"/>
</dbReference>
<dbReference type="Proteomes" id="UP000501534">
    <property type="component" value="Chromosome"/>
</dbReference>
<dbReference type="PROSITE" id="PS50125">
    <property type="entry name" value="GUANYLATE_CYCLASE_2"/>
    <property type="match status" value="1"/>
</dbReference>
<dbReference type="SMART" id="SM00044">
    <property type="entry name" value="CYCc"/>
    <property type="match status" value="1"/>
</dbReference>
<proteinExistence type="predicted"/>
<feature type="transmembrane region" description="Helical" evidence="1">
    <location>
        <begin position="322"/>
        <end position="341"/>
    </location>
</feature>
<dbReference type="InterPro" id="IPR007890">
    <property type="entry name" value="CHASE2"/>
</dbReference>
<dbReference type="SMART" id="SM01080">
    <property type="entry name" value="CHASE2"/>
    <property type="match status" value="1"/>
</dbReference>
<protein>
    <recommendedName>
        <fullName evidence="2">Guanylate cyclase domain-containing protein</fullName>
    </recommendedName>
</protein>
<gene>
    <name evidence="3" type="ORF">DSM104443_01211</name>
</gene>
<dbReference type="PANTHER" id="PTHR43081">
    <property type="entry name" value="ADENYLATE CYCLASE, TERMINAL-DIFFERENTIATION SPECIFIC-RELATED"/>
    <property type="match status" value="1"/>
</dbReference>
<feature type="domain" description="Guanylate cyclase" evidence="2">
    <location>
        <begin position="440"/>
        <end position="572"/>
    </location>
</feature>
<reference evidence="3 4" key="1">
    <citation type="submission" date="2020-04" db="EMBL/GenBank/DDBJ databases">
        <title>Usitatibacter rugosus gen. nov., sp. nov. and Usitatibacter palustris sp. nov., novel members of Usitatibacteraceae fam. nov. within the order Nitrosomonadales isolated from soil.</title>
        <authorList>
            <person name="Huber K.J."/>
            <person name="Neumann-Schaal M."/>
            <person name="Geppert A."/>
            <person name="Luckner M."/>
            <person name="Wanner G."/>
            <person name="Overmann J."/>
        </authorList>
    </citation>
    <scope>NUCLEOTIDE SEQUENCE [LARGE SCALE GENOMIC DNA]</scope>
    <source>
        <strain evidence="3 4">0125_3</strain>
    </source>
</reference>
<evidence type="ECO:0000313" key="4">
    <source>
        <dbReference type="Proteomes" id="UP000501534"/>
    </source>
</evidence>
<dbReference type="Gene3D" id="3.30.70.1230">
    <property type="entry name" value="Nucleotide cyclase"/>
    <property type="match status" value="1"/>
</dbReference>
<dbReference type="InterPro" id="IPR029787">
    <property type="entry name" value="Nucleotide_cyclase"/>
</dbReference>
<organism evidence="3 4">
    <name type="scientific">Usitatibacter rugosus</name>
    <dbReference type="NCBI Taxonomy" id="2732067"/>
    <lineage>
        <taxon>Bacteria</taxon>
        <taxon>Pseudomonadati</taxon>
        <taxon>Pseudomonadota</taxon>
        <taxon>Betaproteobacteria</taxon>
        <taxon>Nitrosomonadales</taxon>
        <taxon>Usitatibacteraceae</taxon>
        <taxon>Usitatibacter</taxon>
    </lineage>
</organism>
<dbReference type="RefSeq" id="WP_171090469.1">
    <property type="nucleotide sequence ID" value="NZ_CP053069.1"/>
</dbReference>
<dbReference type="CDD" id="cd07302">
    <property type="entry name" value="CHD"/>
    <property type="match status" value="1"/>
</dbReference>
<accession>A0A6M4GX48</accession>
<sequence length="688" mass="74920">MPSRAGASEALRRGFASAYAFLRTPSGERAAPLSWRITGTIAAAVFAVFAAIALTDWGRSMERKGFDDLTVVSATPQQLPITIIGVDDASLAEVGRQLPWPRSTHAKLIKALNEAGAMVIVFDMLFDVPSANEAEDRELAAAIAEAGNVVIAAQQTFQESAYFRQWTRTDPLPILRAAGPGVGLANVTRDRDSVVRDLPEGQDALWREIVRRANVVRPGLLAEPRDLTGTLIRYSHMREDGAYPYVSYYQALDPAQFLPKGAFQDQIVLVGLRLTASVGTELTMNDMFATPFTSTTGLVTPGVELHAHVLESAITGRAVTPLPLWIQLTVLAIVSALSSVLMRRWRPILSVVTGLALAALVIGPAYWIFATKSLWLPGIGILSAIAASYLVYGAMGFLEERQRRSYIKRAFALYVAPEVVDHMLAQPGRLTFGGERKTITVLFTDLAGFTTISEKHGPEVVSRVLKQHFTRAKAIVRNRRGTLVQFIGDALMAIWGAPLDDPDHAANACLAAREMQADIEALRAELVAQGLPEIRMRIGIHTCEAMVGNFGSEDHFYYTALGDGVNLAARLEGANKIFGSGILVSGATIARIPPGSPLRPLASVIVKGKSEPVDVFTFDEDRQVCELTVRGLEAFVKRDWEEAHRAFEAIFALRSEDLVAQRYLGRIALLRSAPPDEGWTPAEALDKM</sequence>
<keyword evidence="1" id="KW-0812">Transmembrane</keyword>
<dbReference type="GO" id="GO:0006171">
    <property type="term" value="P:cAMP biosynthetic process"/>
    <property type="evidence" value="ECO:0007669"/>
    <property type="project" value="TreeGrafter"/>
</dbReference>
<evidence type="ECO:0000259" key="2">
    <source>
        <dbReference type="PROSITE" id="PS50125"/>
    </source>
</evidence>
<dbReference type="InterPro" id="IPR001054">
    <property type="entry name" value="A/G_cyclase"/>
</dbReference>
<feature type="transmembrane region" description="Helical" evidence="1">
    <location>
        <begin position="375"/>
        <end position="398"/>
    </location>
</feature>
<dbReference type="GO" id="GO:0004016">
    <property type="term" value="F:adenylate cyclase activity"/>
    <property type="evidence" value="ECO:0007669"/>
    <property type="project" value="UniProtKB-ARBA"/>
</dbReference>
<keyword evidence="1" id="KW-1133">Transmembrane helix</keyword>
<name>A0A6M4GX48_9PROT</name>
<dbReference type="Pfam" id="PF00211">
    <property type="entry name" value="Guanylate_cyc"/>
    <property type="match status" value="1"/>
</dbReference>
<feature type="transmembrane region" description="Helical" evidence="1">
    <location>
        <begin position="33"/>
        <end position="54"/>
    </location>
</feature>
<feature type="transmembrane region" description="Helical" evidence="1">
    <location>
        <begin position="348"/>
        <end position="369"/>
    </location>
</feature>
<dbReference type="AlphaFoldDB" id="A0A6M4GX48"/>
<evidence type="ECO:0000313" key="3">
    <source>
        <dbReference type="EMBL" id="QJR10157.1"/>
    </source>
</evidence>
<dbReference type="GO" id="GO:0035556">
    <property type="term" value="P:intracellular signal transduction"/>
    <property type="evidence" value="ECO:0007669"/>
    <property type="project" value="InterPro"/>
</dbReference>
<keyword evidence="4" id="KW-1185">Reference proteome</keyword>
<dbReference type="SUPFAM" id="SSF55073">
    <property type="entry name" value="Nucleotide cyclase"/>
    <property type="match status" value="1"/>
</dbReference>
<dbReference type="KEGG" id="uru:DSM104443_01211"/>
<evidence type="ECO:0000256" key="1">
    <source>
        <dbReference type="SAM" id="Phobius"/>
    </source>
</evidence>
<dbReference type="InterPro" id="IPR050697">
    <property type="entry name" value="Adenylyl/Guanylyl_Cyclase_3/4"/>
</dbReference>
<keyword evidence="1" id="KW-0472">Membrane</keyword>